<dbReference type="Proteomes" id="UP000050864">
    <property type="component" value="Unassembled WGS sequence"/>
</dbReference>
<dbReference type="STRING" id="405444.ABB26_13885"/>
<evidence type="ECO:0000256" key="2">
    <source>
        <dbReference type="ARBA" id="ARBA00023125"/>
    </source>
</evidence>
<dbReference type="OrthoDB" id="5297460at2"/>
<keyword evidence="6" id="KW-1185">Reference proteome</keyword>
<reference evidence="5 6" key="1">
    <citation type="submission" date="2015-05" db="EMBL/GenBank/DDBJ databases">
        <title>Genome sequencing and analysis of members of genus Stenotrophomonas.</title>
        <authorList>
            <person name="Patil P.P."/>
            <person name="Midha S."/>
            <person name="Patil P.B."/>
        </authorList>
    </citation>
    <scope>NUCLEOTIDE SEQUENCE [LARGE SCALE GENOMIC DNA]</scope>
    <source>
        <strain evidence="5 6">DSM 18929</strain>
    </source>
</reference>
<keyword evidence="1" id="KW-0805">Transcription regulation</keyword>
<protein>
    <submittedName>
        <fullName evidence="5">ArsR family transcriptional regulator</fullName>
    </submittedName>
</protein>
<dbReference type="CDD" id="cd00090">
    <property type="entry name" value="HTH_ARSR"/>
    <property type="match status" value="1"/>
</dbReference>
<keyword evidence="3" id="KW-0804">Transcription</keyword>
<accession>A0A0R0C981</accession>
<sequence length="109" mass="11503">MEMNQAISALNALGQATRLAAYRLLVEAGPDGRMAGEIAQALSVPNATLSFHLKELLQAGLIHSESVGRNVCYRANYDAMNALLSYLTHNCCAGTPAADCDVATSNNCC</sequence>
<gene>
    <name evidence="5" type="ORF">ABB26_13885</name>
</gene>
<dbReference type="NCBIfam" id="NF033788">
    <property type="entry name" value="HTH_metalloreg"/>
    <property type="match status" value="1"/>
</dbReference>
<dbReference type="PANTHER" id="PTHR43132">
    <property type="entry name" value="ARSENICAL RESISTANCE OPERON REPRESSOR ARSR-RELATED"/>
    <property type="match status" value="1"/>
</dbReference>
<evidence type="ECO:0000313" key="6">
    <source>
        <dbReference type="Proteomes" id="UP000050864"/>
    </source>
</evidence>
<dbReference type="GO" id="GO:0003700">
    <property type="term" value="F:DNA-binding transcription factor activity"/>
    <property type="evidence" value="ECO:0007669"/>
    <property type="project" value="InterPro"/>
</dbReference>
<dbReference type="PRINTS" id="PR00778">
    <property type="entry name" value="HTHARSR"/>
</dbReference>
<dbReference type="AlphaFoldDB" id="A0A0R0C981"/>
<dbReference type="PROSITE" id="PS50987">
    <property type="entry name" value="HTH_ARSR_2"/>
    <property type="match status" value="1"/>
</dbReference>
<dbReference type="InterPro" id="IPR011991">
    <property type="entry name" value="ArsR-like_HTH"/>
</dbReference>
<evidence type="ECO:0000256" key="1">
    <source>
        <dbReference type="ARBA" id="ARBA00023015"/>
    </source>
</evidence>
<evidence type="ECO:0000259" key="4">
    <source>
        <dbReference type="PROSITE" id="PS50987"/>
    </source>
</evidence>
<dbReference type="SMART" id="SM00418">
    <property type="entry name" value="HTH_ARSR"/>
    <property type="match status" value="1"/>
</dbReference>
<dbReference type="Gene3D" id="1.10.10.10">
    <property type="entry name" value="Winged helix-like DNA-binding domain superfamily/Winged helix DNA-binding domain"/>
    <property type="match status" value="1"/>
</dbReference>
<dbReference type="RefSeq" id="WP_057635129.1">
    <property type="nucleotide sequence ID" value="NZ_LDJI01000026.1"/>
</dbReference>
<dbReference type="InterPro" id="IPR051011">
    <property type="entry name" value="Metal_resp_trans_reg"/>
</dbReference>
<comment type="caution">
    <text evidence="5">The sequence shown here is derived from an EMBL/GenBank/DDBJ whole genome shotgun (WGS) entry which is preliminary data.</text>
</comment>
<dbReference type="PANTHER" id="PTHR43132:SF2">
    <property type="entry name" value="ARSENICAL RESISTANCE OPERON REPRESSOR ARSR-RELATED"/>
    <property type="match status" value="1"/>
</dbReference>
<evidence type="ECO:0000313" key="5">
    <source>
        <dbReference type="EMBL" id="KRG63066.1"/>
    </source>
</evidence>
<dbReference type="InterPro" id="IPR036390">
    <property type="entry name" value="WH_DNA-bd_sf"/>
</dbReference>
<dbReference type="SUPFAM" id="SSF46785">
    <property type="entry name" value="Winged helix' DNA-binding domain"/>
    <property type="match status" value="1"/>
</dbReference>
<feature type="domain" description="HTH arsR-type" evidence="4">
    <location>
        <begin position="1"/>
        <end position="95"/>
    </location>
</feature>
<dbReference type="PATRIC" id="fig|405444.3.peg.1878"/>
<name>A0A0R0C981_9GAMM</name>
<dbReference type="EMBL" id="LDJI01000026">
    <property type="protein sequence ID" value="KRG63066.1"/>
    <property type="molecule type" value="Genomic_DNA"/>
</dbReference>
<proteinExistence type="predicted"/>
<evidence type="ECO:0000256" key="3">
    <source>
        <dbReference type="ARBA" id="ARBA00023163"/>
    </source>
</evidence>
<keyword evidence="2" id="KW-0238">DNA-binding</keyword>
<dbReference type="GO" id="GO:0003677">
    <property type="term" value="F:DNA binding"/>
    <property type="evidence" value="ECO:0007669"/>
    <property type="project" value="UniProtKB-KW"/>
</dbReference>
<dbReference type="Pfam" id="PF12840">
    <property type="entry name" value="HTH_20"/>
    <property type="match status" value="1"/>
</dbReference>
<dbReference type="InterPro" id="IPR036388">
    <property type="entry name" value="WH-like_DNA-bd_sf"/>
</dbReference>
<organism evidence="5 6">
    <name type="scientific">Stenotrophomonas humi</name>
    <dbReference type="NCBI Taxonomy" id="405444"/>
    <lineage>
        <taxon>Bacteria</taxon>
        <taxon>Pseudomonadati</taxon>
        <taxon>Pseudomonadota</taxon>
        <taxon>Gammaproteobacteria</taxon>
        <taxon>Lysobacterales</taxon>
        <taxon>Lysobacteraceae</taxon>
        <taxon>Stenotrophomonas</taxon>
    </lineage>
</organism>
<dbReference type="InterPro" id="IPR001845">
    <property type="entry name" value="HTH_ArsR_DNA-bd_dom"/>
</dbReference>